<feature type="compositionally biased region" description="Polar residues" evidence="1">
    <location>
        <begin position="126"/>
        <end position="136"/>
    </location>
</feature>
<dbReference type="InterPro" id="IPR009210">
    <property type="entry name" value="ASCC1"/>
</dbReference>
<feature type="region of interest" description="Disordered" evidence="1">
    <location>
        <begin position="250"/>
        <end position="322"/>
    </location>
</feature>
<feature type="domain" description="A-kinase anchor protein 7-like phosphoesterase" evidence="2">
    <location>
        <begin position="141"/>
        <end position="255"/>
    </location>
</feature>
<reference evidence="3" key="1">
    <citation type="submission" date="2021-02" db="EMBL/GenBank/DDBJ databases">
        <title>Psilocybe cubensis genome.</title>
        <authorList>
            <person name="Mckernan K.J."/>
            <person name="Crawford S."/>
            <person name="Trippe A."/>
            <person name="Kane L.T."/>
            <person name="Mclaughlin S."/>
        </authorList>
    </citation>
    <scope>NUCLEOTIDE SEQUENCE [LARGE SCALE GENOMIC DNA]</scope>
    <source>
        <strain evidence="3">MGC-MH-2018</strain>
    </source>
</reference>
<comment type="caution">
    <text evidence="3">The sequence shown here is derived from an EMBL/GenBank/DDBJ whole genome shotgun (WGS) entry which is preliminary data.</text>
</comment>
<protein>
    <recommendedName>
        <fullName evidence="2">A-kinase anchor protein 7-like phosphoesterase domain-containing protein</fullName>
    </recommendedName>
</protein>
<dbReference type="GO" id="GO:0006355">
    <property type="term" value="P:regulation of DNA-templated transcription"/>
    <property type="evidence" value="ECO:0007669"/>
    <property type="project" value="TreeGrafter"/>
</dbReference>
<feature type="compositionally biased region" description="Polar residues" evidence="1">
    <location>
        <begin position="169"/>
        <end position="179"/>
    </location>
</feature>
<dbReference type="InterPro" id="IPR019510">
    <property type="entry name" value="AKAP7-like_phosphoesterase"/>
</dbReference>
<evidence type="ECO:0000259" key="2">
    <source>
        <dbReference type="Pfam" id="PF10469"/>
    </source>
</evidence>
<feature type="compositionally biased region" description="Low complexity" evidence="1">
    <location>
        <begin position="13"/>
        <end position="23"/>
    </location>
</feature>
<accession>A0A8H8CD98</accession>
<feature type="compositionally biased region" description="Polar residues" evidence="1">
    <location>
        <begin position="264"/>
        <end position="281"/>
    </location>
</feature>
<feature type="compositionally biased region" description="Polar residues" evidence="1">
    <location>
        <begin position="297"/>
        <end position="309"/>
    </location>
</feature>
<evidence type="ECO:0000313" key="3">
    <source>
        <dbReference type="EMBL" id="KAG5161792.1"/>
    </source>
</evidence>
<evidence type="ECO:0000256" key="1">
    <source>
        <dbReference type="SAM" id="MobiDB-lite"/>
    </source>
</evidence>
<feature type="compositionally biased region" description="Low complexity" evidence="1">
    <location>
        <begin position="45"/>
        <end position="54"/>
    </location>
</feature>
<dbReference type="AlphaFoldDB" id="A0A8H8CD98"/>
<feature type="region of interest" description="Disordered" evidence="1">
    <location>
        <begin position="1"/>
        <end position="136"/>
    </location>
</feature>
<dbReference type="PANTHER" id="PTHR13360:SF1">
    <property type="entry name" value="ACTIVATING SIGNAL COINTEGRATOR 1 COMPLEX SUBUNIT 1"/>
    <property type="match status" value="1"/>
</dbReference>
<dbReference type="GO" id="GO:0005634">
    <property type="term" value="C:nucleus"/>
    <property type="evidence" value="ECO:0007669"/>
    <property type="project" value="TreeGrafter"/>
</dbReference>
<gene>
    <name evidence="3" type="ORF">JR316_013332</name>
</gene>
<feature type="compositionally biased region" description="Low complexity" evidence="1">
    <location>
        <begin position="72"/>
        <end position="85"/>
    </location>
</feature>
<feature type="region of interest" description="Disordered" evidence="1">
    <location>
        <begin position="513"/>
        <end position="562"/>
    </location>
</feature>
<feature type="compositionally biased region" description="Basic and acidic residues" evidence="1">
    <location>
        <begin position="542"/>
        <end position="551"/>
    </location>
</feature>
<sequence>MSRTGPPDIPQMGNSTGNTSSGTISRESNPSSGGSINRGRGRGRGAFSTAGARSRNSEGPTASPQDAPEGPNSAITISNSSISASEQQRGITQTDRGAHGTGRGKGRVRGGGWGRNRNNITEEPSHTVNAGATKNAQQARPTHFLALPLHNHSTLREKVAEFQASLFESPSVNGDQGSTAAVDASKPRSGGMSDSKAAIPNTTTPSSHQKGKGRARKPVVTSPTVAGLDTSIVIDPRRMHMTLGVMALSTEKSDDLAPEETGETSKTVEANPSLASTSAPSIPSVDAAQPIAGPSEETFSSPPDVSNIHSTSPPPTTEPKTVSSALSLLASLKPRISEILNGSKGVLVPLEELDVLKTSRMPASVKANTELTLDDDSRVGAGVLFIGPRNEAYTQENEDREERTKLMEVCVLVDSAFRKAGYITDRRPLKLHCTILNASHHKPPKRLPFCYSDILRSPAISLISSTPSSSSIPLVPADISNQGTVSINPPLETVDSEYLDVKSNEEQDFPITNLVSSDPALPFTSTNTPSPPPHPNPNTTKEVFEGEDKQPTRIRPQPLQVPPPLLTNLGAYRVHEIQLWEMGSHGPNNEYVNCGGIVLE</sequence>
<feature type="compositionally biased region" description="Polar residues" evidence="1">
    <location>
        <begin position="86"/>
        <end position="95"/>
    </location>
</feature>
<dbReference type="OrthoDB" id="277832at2759"/>
<name>A0A8H8CD98_PSICU</name>
<dbReference type="EMBL" id="JAFIQS010000025">
    <property type="protein sequence ID" value="KAG5161792.1"/>
    <property type="molecule type" value="Genomic_DNA"/>
</dbReference>
<organism evidence="3">
    <name type="scientific">Psilocybe cubensis</name>
    <name type="common">Psychedelic mushroom</name>
    <name type="synonym">Stropharia cubensis</name>
    <dbReference type="NCBI Taxonomy" id="181762"/>
    <lineage>
        <taxon>Eukaryota</taxon>
        <taxon>Fungi</taxon>
        <taxon>Dikarya</taxon>
        <taxon>Basidiomycota</taxon>
        <taxon>Agaricomycotina</taxon>
        <taxon>Agaricomycetes</taxon>
        <taxon>Agaricomycetidae</taxon>
        <taxon>Agaricales</taxon>
        <taxon>Agaricineae</taxon>
        <taxon>Strophariaceae</taxon>
        <taxon>Psilocybe</taxon>
    </lineage>
</organism>
<dbReference type="GO" id="GO:0006307">
    <property type="term" value="P:DNA alkylation repair"/>
    <property type="evidence" value="ECO:0007669"/>
    <property type="project" value="InterPro"/>
</dbReference>
<feature type="region of interest" description="Disordered" evidence="1">
    <location>
        <begin position="169"/>
        <end position="221"/>
    </location>
</feature>
<dbReference type="PANTHER" id="PTHR13360">
    <property type="entry name" value="ACTIVATING SIGNAL COINTEGRATOR 1 COMPLEX SUBUNIT 1"/>
    <property type="match status" value="1"/>
</dbReference>
<proteinExistence type="predicted"/>
<dbReference type="Gene3D" id="3.90.1140.10">
    <property type="entry name" value="Cyclic phosphodiesterase"/>
    <property type="match status" value="2"/>
</dbReference>
<dbReference type="Pfam" id="PF10469">
    <property type="entry name" value="AKAP7_NLS"/>
    <property type="match status" value="1"/>
</dbReference>